<dbReference type="OrthoDB" id="10264062at2759"/>
<feature type="region of interest" description="Disordered" evidence="2">
    <location>
        <begin position="1"/>
        <end position="41"/>
    </location>
</feature>
<keyword evidence="5" id="KW-1185">Reference proteome</keyword>
<dbReference type="InterPro" id="IPR021935">
    <property type="entry name" value="SGSM1/2_RBD"/>
</dbReference>
<dbReference type="Gene3D" id="2.30.29.230">
    <property type="match status" value="1"/>
</dbReference>
<evidence type="ECO:0000259" key="3">
    <source>
        <dbReference type="Pfam" id="PF12068"/>
    </source>
</evidence>
<keyword evidence="1" id="KW-0343">GTPase activation</keyword>
<dbReference type="Proteomes" id="UP000326396">
    <property type="component" value="Linkage Group LG4"/>
</dbReference>
<accession>A0A5N6N0E0</accession>
<feature type="domain" description="Small G protein signalling modulator 1/2 Rab-binding" evidence="3">
    <location>
        <begin position="45"/>
        <end position="137"/>
    </location>
</feature>
<name>A0A5N6N0E0_9ASTR</name>
<reference evidence="4 5" key="1">
    <citation type="submission" date="2019-05" db="EMBL/GenBank/DDBJ databases">
        <title>Mikania micrantha, genome provides insights into the molecular mechanism of rapid growth.</title>
        <authorList>
            <person name="Liu B."/>
        </authorList>
    </citation>
    <scope>NUCLEOTIDE SEQUENCE [LARGE SCALE GENOMIC DNA]</scope>
    <source>
        <strain evidence="4">NLD-2019</strain>
        <tissue evidence="4">Leaf</tissue>
    </source>
</reference>
<sequence length="141" mass="15513">MHETEIHDLSDDADYAAASKQGSSGLTHSESSKQSSSGDPEDAEIVYLKDNVAVHPTQSAIEGISGRLKLFKQDSSLYMTWIPYKGQSSNVRLSARDTNLYTIRGVPFSDIHSIRRHTPTIGWQYVIVVLSSGGLFHSFAL</sequence>
<feature type="compositionally biased region" description="Basic and acidic residues" evidence="2">
    <location>
        <begin position="1"/>
        <end position="10"/>
    </location>
</feature>
<evidence type="ECO:0000313" key="4">
    <source>
        <dbReference type="EMBL" id="KAD4180173.1"/>
    </source>
</evidence>
<comment type="caution">
    <text evidence="4">The sequence shown here is derived from an EMBL/GenBank/DDBJ whole genome shotgun (WGS) entry which is preliminary data.</text>
</comment>
<dbReference type="EMBL" id="SZYD01000014">
    <property type="protein sequence ID" value="KAD4180173.1"/>
    <property type="molecule type" value="Genomic_DNA"/>
</dbReference>
<proteinExistence type="predicted"/>
<evidence type="ECO:0000313" key="5">
    <source>
        <dbReference type="Proteomes" id="UP000326396"/>
    </source>
</evidence>
<dbReference type="Pfam" id="PF12068">
    <property type="entry name" value="PH_RBD"/>
    <property type="match status" value="1"/>
</dbReference>
<dbReference type="AlphaFoldDB" id="A0A5N6N0E0"/>
<evidence type="ECO:0000256" key="1">
    <source>
        <dbReference type="ARBA" id="ARBA00022468"/>
    </source>
</evidence>
<dbReference type="GO" id="GO:0005096">
    <property type="term" value="F:GTPase activator activity"/>
    <property type="evidence" value="ECO:0007669"/>
    <property type="project" value="UniProtKB-KW"/>
</dbReference>
<evidence type="ECO:0000256" key="2">
    <source>
        <dbReference type="SAM" id="MobiDB-lite"/>
    </source>
</evidence>
<gene>
    <name evidence="4" type="ORF">E3N88_28764</name>
</gene>
<organism evidence="4 5">
    <name type="scientific">Mikania micrantha</name>
    <name type="common">bitter vine</name>
    <dbReference type="NCBI Taxonomy" id="192012"/>
    <lineage>
        <taxon>Eukaryota</taxon>
        <taxon>Viridiplantae</taxon>
        <taxon>Streptophyta</taxon>
        <taxon>Embryophyta</taxon>
        <taxon>Tracheophyta</taxon>
        <taxon>Spermatophyta</taxon>
        <taxon>Magnoliopsida</taxon>
        <taxon>eudicotyledons</taxon>
        <taxon>Gunneridae</taxon>
        <taxon>Pentapetalae</taxon>
        <taxon>asterids</taxon>
        <taxon>campanulids</taxon>
        <taxon>Asterales</taxon>
        <taxon>Asteraceae</taxon>
        <taxon>Asteroideae</taxon>
        <taxon>Heliantheae alliance</taxon>
        <taxon>Eupatorieae</taxon>
        <taxon>Mikania</taxon>
    </lineage>
</organism>
<feature type="compositionally biased region" description="Polar residues" evidence="2">
    <location>
        <begin position="20"/>
        <end position="38"/>
    </location>
</feature>
<protein>
    <recommendedName>
        <fullName evidence="3">Small G protein signalling modulator 1/2 Rab-binding domain-containing protein</fullName>
    </recommendedName>
</protein>